<evidence type="ECO:0000256" key="2">
    <source>
        <dbReference type="SAM" id="SignalP"/>
    </source>
</evidence>
<gene>
    <name evidence="3" type="ORF">M0812_02713</name>
    <name evidence="4" type="ORF">M0813_12879</name>
</gene>
<evidence type="ECO:0000313" key="6">
    <source>
        <dbReference type="Proteomes" id="UP001150062"/>
    </source>
</evidence>
<keyword evidence="2" id="KW-0732">Signal</keyword>
<dbReference type="AlphaFoldDB" id="A0AAV7YML1"/>
<evidence type="ECO:0000313" key="5">
    <source>
        <dbReference type="Proteomes" id="UP001146793"/>
    </source>
</evidence>
<keyword evidence="1" id="KW-1133">Transmembrane helix</keyword>
<proteinExistence type="predicted"/>
<keyword evidence="1" id="KW-0812">Transmembrane</keyword>
<keyword evidence="6" id="KW-1185">Reference proteome</keyword>
<sequence length="133" mass="15303">MLKKLFFVILLLLCVATCQPFQNKKETQLPKNNLTISASLIGFLLLLFAIPTLIYLCSDDNKNMLIGGEVYVETSKENRGKSKPVTNQINLQYGNPDQDNGYIQLPQNDYQETYQYNNKPSINPEYIENEEIY</sequence>
<organism evidence="3 5">
    <name type="scientific">Anaeramoeba flamelloides</name>
    <dbReference type="NCBI Taxonomy" id="1746091"/>
    <lineage>
        <taxon>Eukaryota</taxon>
        <taxon>Metamonada</taxon>
        <taxon>Anaeramoebidae</taxon>
        <taxon>Anaeramoeba</taxon>
    </lineage>
</organism>
<feature type="signal peptide" evidence="2">
    <location>
        <begin position="1"/>
        <end position="20"/>
    </location>
</feature>
<dbReference type="EMBL" id="JANTQA010000048">
    <property type="protein sequence ID" value="KAJ3431037.1"/>
    <property type="molecule type" value="Genomic_DNA"/>
</dbReference>
<dbReference type="Proteomes" id="UP001146793">
    <property type="component" value="Unassembled WGS sequence"/>
</dbReference>
<reference evidence="4" key="1">
    <citation type="submission" date="2022-08" db="EMBL/GenBank/DDBJ databases">
        <title>Novel sulfate-reducing endosymbionts in the free-living metamonad Anaeramoeba.</title>
        <authorList>
            <person name="Jerlstrom-Hultqvist J."/>
            <person name="Cepicka I."/>
            <person name="Gallot-Lavallee L."/>
            <person name="Salas-Leiva D."/>
            <person name="Curtis B.A."/>
            <person name="Zahonova K."/>
            <person name="Pipaliya S."/>
            <person name="Dacks J."/>
            <person name="Roger A.J."/>
        </authorList>
    </citation>
    <scope>NUCLEOTIDE SEQUENCE</scope>
    <source>
        <strain evidence="4">Schooner1</strain>
    </source>
</reference>
<keyword evidence="1" id="KW-0472">Membrane</keyword>
<name>A0AAV7YML1_9EUKA</name>
<feature type="chain" id="PRO_5043496532" evidence="2">
    <location>
        <begin position="21"/>
        <end position="133"/>
    </location>
</feature>
<accession>A0AAV7YML1</accession>
<reference evidence="3" key="2">
    <citation type="submission" date="2022-08" db="EMBL/GenBank/DDBJ databases">
        <title>Novel sulphate-reducing endosymbionts in the free-living metamonad Anaeramoeba.</title>
        <authorList>
            <person name="Jerlstrom-Hultqvist J."/>
            <person name="Cepicka I."/>
            <person name="Gallot-Lavallee L."/>
            <person name="Salas-Leiva D."/>
            <person name="Curtis B.A."/>
            <person name="Zahonova K."/>
            <person name="Pipaliya S."/>
            <person name="Dacks J."/>
            <person name="Roger A.J."/>
        </authorList>
    </citation>
    <scope>NUCLEOTIDE SEQUENCE</scope>
    <source>
        <strain evidence="3">Busselton2</strain>
    </source>
</reference>
<evidence type="ECO:0000313" key="3">
    <source>
        <dbReference type="EMBL" id="KAJ3431037.1"/>
    </source>
</evidence>
<feature type="transmembrane region" description="Helical" evidence="1">
    <location>
        <begin position="36"/>
        <end position="56"/>
    </location>
</feature>
<dbReference type="Proteomes" id="UP001150062">
    <property type="component" value="Unassembled WGS sequence"/>
</dbReference>
<protein>
    <submittedName>
        <fullName evidence="3">Tm2 domain-containing protein</fullName>
    </submittedName>
</protein>
<evidence type="ECO:0000313" key="4">
    <source>
        <dbReference type="EMBL" id="KAJ6253981.1"/>
    </source>
</evidence>
<dbReference type="EMBL" id="JAOAOG010000027">
    <property type="protein sequence ID" value="KAJ6253981.1"/>
    <property type="molecule type" value="Genomic_DNA"/>
</dbReference>
<evidence type="ECO:0000256" key="1">
    <source>
        <dbReference type="SAM" id="Phobius"/>
    </source>
</evidence>
<comment type="caution">
    <text evidence="3">The sequence shown here is derived from an EMBL/GenBank/DDBJ whole genome shotgun (WGS) entry which is preliminary data.</text>
</comment>